<dbReference type="Pfam" id="PF22580">
    <property type="entry name" value="KYNU_C"/>
    <property type="match status" value="1"/>
</dbReference>
<evidence type="ECO:0000256" key="3">
    <source>
        <dbReference type="ARBA" id="ARBA00022898"/>
    </source>
</evidence>
<dbReference type="WBParaSite" id="EgrG_000735700">
    <property type="protein sequence ID" value="EgrG_000735700"/>
    <property type="gene ID" value="EgrG_000735700"/>
</dbReference>
<reference evidence="6" key="3">
    <citation type="submission" date="2014-06" db="EMBL/GenBank/DDBJ databases">
        <authorList>
            <person name="Aslett M."/>
        </authorList>
    </citation>
    <scope>NUCLEOTIDE SEQUENCE</scope>
</reference>
<comment type="caution">
    <text evidence="4">Lacks conserved residue(s) required for the propagation of feature annotation.</text>
</comment>
<dbReference type="GO" id="GO:0019441">
    <property type="term" value="P:L-tryptophan catabolic process to kynurenine"/>
    <property type="evidence" value="ECO:0007669"/>
    <property type="project" value="TreeGrafter"/>
</dbReference>
<dbReference type="CTD" id="36342063"/>
<dbReference type="UniPathway" id="UPA00253">
    <property type="reaction ID" value="UER00329"/>
</dbReference>
<comment type="subcellular location">
    <subcellularLocation>
        <location evidence="4 5">Cytoplasm</location>
    </subcellularLocation>
</comment>
<feature type="binding site" evidence="4">
    <location>
        <position position="127"/>
    </location>
    <ligand>
        <name>pyridoxal 5'-phosphate</name>
        <dbReference type="ChEBI" id="CHEBI:597326"/>
    </ligand>
</feature>
<reference evidence="6 9" key="2">
    <citation type="journal article" date="2013" name="Nature">
        <title>The genomes of four tapeworm species reveal adaptations to parasitism.</title>
        <authorList>
            <person name="Tsai I.J."/>
            <person name="Zarowiecki M."/>
            <person name="Holroyd N."/>
            <person name="Garciarrubio A."/>
            <person name="Sanchez-Flores A."/>
            <person name="Brooks K.L."/>
            <person name="Tracey A."/>
            <person name="Bobes R.J."/>
            <person name="Fragoso G."/>
            <person name="Sciutto E."/>
            <person name="Aslett M."/>
            <person name="Beasley H."/>
            <person name="Bennett H.M."/>
            <person name="Cai J."/>
            <person name="Camicia F."/>
            <person name="Clark R."/>
            <person name="Cucher M."/>
            <person name="De Silva N."/>
            <person name="Day T.A."/>
            <person name="Deplazes P."/>
            <person name="Estrada K."/>
            <person name="Fernandez C."/>
            <person name="Holland P.W."/>
            <person name="Hou J."/>
            <person name="Hu S."/>
            <person name="Huckvale T."/>
            <person name="Hung S.S."/>
            <person name="Kamenetzky L."/>
            <person name="Keane J.A."/>
            <person name="Kiss F."/>
            <person name="Koziol U."/>
            <person name="Lambert O."/>
            <person name="Liu K."/>
            <person name="Luo X."/>
            <person name="Luo Y."/>
            <person name="Macchiaroli N."/>
            <person name="Nichol S."/>
            <person name="Paps J."/>
            <person name="Parkinson J."/>
            <person name="Pouchkina-Stantcheva N."/>
            <person name="Riddiford N."/>
            <person name="Rosenzvit M."/>
            <person name="Salinas G."/>
            <person name="Wasmuth J.D."/>
            <person name="Zamanian M."/>
            <person name="Zheng Y."/>
            <person name="Cai X."/>
            <person name="Soberon X."/>
            <person name="Olson P.D."/>
            <person name="Laclette J.P."/>
            <person name="Brehm K."/>
            <person name="Berriman M."/>
            <person name="Garciarrubio A."/>
            <person name="Bobes R.J."/>
            <person name="Fragoso G."/>
            <person name="Sanchez-Flores A."/>
            <person name="Estrada K."/>
            <person name="Cevallos M.A."/>
            <person name="Morett E."/>
            <person name="Gonzalez V."/>
            <person name="Portillo T."/>
            <person name="Ochoa-Leyva A."/>
            <person name="Jose M.V."/>
            <person name="Sciutto E."/>
            <person name="Landa A."/>
            <person name="Jimenez L."/>
            <person name="Valdes V."/>
            <person name="Carrero J.C."/>
            <person name="Larralde C."/>
            <person name="Morales-Montor J."/>
            <person name="Limon-Lason J."/>
            <person name="Soberon X."/>
            <person name="Laclette J.P."/>
        </authorList>
    </citation>
    <scope>NUCLEOTIDE SEQUENCE [LARGE SCALE GENOMIC DNA]</scope>
</reference>
<dbReference type="GO" id="GO:0030170">
    <property type="term" value="F:pyridoxal phosphate binding"/>
    <property type="evidence" value="ECO:0007669"/>
    <property type="project" value="UniProtKB-UniRule"/>
</dbReference>
<feature type="binding site" evidence="4">
    <location>
        <position position="242"/>
    </location>
    <ligand>
        <name>pyridoxal 5'-phosphate</name>
        <dbReference type="ChEBI" id="CHEBI:597326"/>
    </ligand>
</feature>
<dbReference type="EMBL" id="LK028600">
    <property type="protein sequence ID" value="CDS24243.1"/>
    <property type="molecule type" value="Genomic_DNA"/>
</dbReference>
<sequence>MDPLSIRDLEELALELDDNDPLKGFRDKFKLPTTFELVNQLNGASSHGGTSDSAEVIYLCTNSLGLPPKSTSQNLEKMLESWRTMGVLSHTQGCSPTETSDLRPKEILAEYIVGAKVNEVAVMESLTANIHTLLASFYRPEGKKCCILIEKNAFPSDYYALESQVHLRGVDKSALIELDLRPNNKYLTTKEIIDEIKELGEKLAFVWLPGVSYLTGQMLDIPLITEAVHNFCNCPVGWELAHSVGNVPLALHDWNVDCAAWCGYKYLCGSPGGCAGIFVHEKHFLKPGEFAPTEEHKYAPALTGWWGHRYSTRFQMTNKMEVEGGADSYRRSCPSMLLNSALTSSLEIFAEAGGMTPLREKSILLTSYLEALLFNAPIAQSSGLELITPSDVQSRGSQLSIKVNVDVEKLYNRLIKRGVICDTRKPCYIRLAPFALYTSFNDVLKAGKIITEEIGALLED</sequence>
<dbReference type="SUPFAM" id="SSF53383">
    <property type="entry name" value="PLP-dependent transferases"/>
    <property type="match status" value="1"/>
</dbReference>
<dbReference type="UniPathway" id="UPA00334">
    <property type="reaction ID" value="UER00455"/>
</dbReference>
<dbReference type="KEGG" id="egl:EGR_06348"/>
<dbReference type="OMA" id="LPGWNSH"/>
<keyword evidence="2 4" id="KW-0378">Hydrolase</keyword>
<dbReference type="EMBL" id="APAU02000055">
    <property type="protein sequence ID" value="EUB58799.1"/>
    <property type="molecule type" value="Genomic_DNA"/>
</dbReference>
<evidence type="ECO:0000313" key="7">
    <source>
        <dbReference type="EMBL" id="EUB58799.1"/>
    </source>
</evidence>
<dbReference type="RefSeq" id="XP_024349995.1">
    <property type="nucleotide sequence ID" value="XM_024495597.1"/>
</dbReference>
<dbReference type="Gene3D" id="3.90.1150.10">
    <property type="entry name" value="Aspartate Aminotransferase, domain 1"/>
    <property type="match status" value="1"/>
</dbReference>
<evidence type="ECO:0000313" key="8">
    <source>
        <dbReference type="Proteomes" id="UP000019149"/>
    </source>
</evidence>
<dbReference type="PIRSF" id="PIRSF038800">
    <property type="entry name" value="KYNU"/>
    <property type="match status" value="1"/>
</dbReference>
<dbReference type="HAMAP" id="MF_01970">
    <property type="entry name" value="Kynureninase"/>
    <property type="match status" value="1"/>
</dbReference>
<dbReference type="Proteomes" id="UP000019149">
    <property type="component" value="Unassembled WGS sequence"/>
</dbReference>
<keyword evidence="8" id="KW-1185">Reference proteome</keyword>
<dbReference type="Gene3D" id="3.40.640.10">
    <property type="entry name" value="Type I PLP-dependent aspartate aminotransferase-like (Major domain)"/>
    <property type="match status" value="1"/>
</dbReference>
<dbReference type="OrthoDB" id="5978656at2759"/>
<accession>U6JP19</accession>
<reference evidence="10" key="4">
    <citation type="submission" date="2020-10" db="UniProtKB">
        <authorList>
            <consortium name="WormBaseParasite"/>
        </authorList>
    </citation>
    <scope>IDENTIFICATION</scope>
</reference>
<dbReference type="PANTHER" id="PTHR14084:SF0">
    <property type="entry name" value="KYNURENINASE"/>
    <property type="match status" value="1"/>
</dbReference>
<comment type="subunit">
    <text evidence="4 5">Homodimer.</text>
</comment>
<dbReference type="InterPro" id="IPR015424">
    <property type="entry name" value="PyrdxlP-dep_Trfase"/>
</dbReference>
<evidence type="ECO:0000256" key="1">
    <source>
        <dbReference type="ARBA" id="ARBA00022642"/>
    </source>
</evidence>
<dbReference type="GeneID" id="36342063"/>
<dbReference type="GO" id="GO:0097053">
    <property type="term" value="P:L-kynurenine catabolic process"/>
    <property type="evidence" value="ECO:0007669"/>
    <property type="project" value="UniProtKB-UniRule"/>
</dbReference>
<dbReference type="GO" id="GO:0030429">
    <property type="term" value="F:kynureninase activity"/>
    <property type="evidence" value="ECO:0007669"/>
    <property type="project" value="UniProtKB-UniRule"/>
</dbReference>
<evidence type="ECO:0000256" key="2">
    <source>
        <dbReference type="ARBA" id="ARBA00022801"/>
    </source>
</evidence>
<gene>
    <name evidence="7 10" type="ORF">EGR_06348</name>
    <name evidence="6" type="ORF">EgrG_000735700</name>
</gene>
<evidence type="ECO:0000313" key="6">
    <source>
        <dbReference type="EMBL" id="CDS24243.1"/>
    </source>
</evidence>
<organism evidence="7 8">
    <name type="scientific">Echinococcus granulosus</name>
    <name type="common">Hydatid tapeworm</name>
    <dbReference type="NCBI Taxonomy" id="6210"/>
    <lineage>
        <taxon>Eukaryota</taxon>
        <taxon>Metazoa</taxon>
        <taxon>Spiralia</taxon>
        <taxon>Lophotrochozoa</taxon>
        <taxon>Platyhelminthes</taxon>
        <taxon>Cestoda</taxon>
        <taxon>Eucestoda</taxon>
        <taxon>Cyclophyllidea</taxon>
        <taxon>Taeniidae</taxon>
        <taxon>Echinococcus</taxon>
        <taxon>Echinococcus granulosus group</taxon>
    </lineage>
</organism>
<feature type="binding site" evidence="4">
    <location>
        <position position="305"/>
    </location>
    <ligand>
        <name>pyridoxal 5'-phosphate</name>
        <dbReference type="ChEBI" id="CHEBI:597326"/>
    </ligand>
</feature>
<feature type="binding site" evidence="4">
    <location>
        <position position="264"/>
    </location>
    <ligand>
        <name>pyridoxal 5'-phosphate</name>
        <dbReference type="ChEBI" id="CHEBI:597326"/>
    </ligand>
</feature>
<feature type="binding site" evidence="4">
    <location>
        <position position="126"/>
    </location>
    <ligand>
        <name>pyridoxal 5'-phosphate</name>
        <dbReference type="ChEBI" id="CHEBI:597326"/>
    </ligand>
</feature>
<reference evidence="7 8" key="1">
    <citation type="journal article" date="2013" name="Nat. Genet.">
        <title>The genome of the hydatid tapeworm Echinococcus granulosus.</title>
        <authorList>
            <person name="Zheng H."/>
            <person name="Zhang W."/>
            <person name="Zhang L."/>
            <person name="Zhang Z."/>
            <person name="Li J."/>
            <person name="Lu G."/>
            <person name="Zhu Y."/>
            <person name="Wang Y."/>
            <person name="Huang Y."/>
            <person name="Liu J."/>
            <person name="Kang H."/>
            <person name="Chen J."/>
            <person name="Wang L."/>
            <person name="Chen A."/>
            <person name="Yu S."/>
            <person name="Gao Z."/>
            <person name="Jin L."/>
            <person name="Gu W."/>
            <person name="Wang Z."/>
            <person name="Zhao L."/>
            <person name="Shi B."/>
            <person name="Wen H."/>
            <person name="Lin R."/>
            <person name="Jones M.K."/>
            <person name="Brejova B."/>
            <person name="Vinar T."/>
            <person name="Zhao G."/>
            <person name="McManus D.P."/>
            <person name="Chen Z."/>
            <person name="Zhou Y."/>
            <person name="Wang S."/>
        </authorList>
    </citation>
    <scope>NUCLEOTIDE SEQUENCE [LARGE SCALE GENOMIC DNA]</scope>
</reference>
<comment type="similarity">
    <text evidence="4 5">Belongs to the kynureninase family.</text>
</comment>
<evidence type="ECO:0000313" key="9">
    <source>
        <dbReference type="Proteomes" id="UP000492820"/>
    </source>
</evidence>
<dbReference type="GO" id="GO:0016740">
    <property type="term" value="F:transferase activity"/>
    <property type="evidence" value="ECO:0007669"/>
    <property type="project" value="UniProtKB-KW"/>
</dbReference>
<keyword evidence="4 5" id="KW-0963">Cytoplasm</keyword>
<evidence type="ECO:0000256" key="4">
    <source>
        <dbReference type="HAMAP-Rule" id="MF_03017"/>
    </source>
</evidence>
<dbReference type="AlphaFoldDB" id="U6JP19"/>
<comment type="cofactor">
    <cofactor evidence="4 5">
        <name>pyridoxal 5'-phosphate</name>
        <dbReference type="ChEBI" id="CHEBI:597326"/>
    </cofactor>
</comment>
<keyword evidence="3 4" id="KW-0663">Pyridoxal phosphate</keyword>
<dbReference type="GO" id="GO:0019805">
    <property type="term" value="P:quinolinate biosynthetic process"/>
    <property type="evidence" value="ECO:0007669"/>
    <property type="project" value="UniProtKB-UniRule"/>
</dbReference>
<evidence type="ECO:0000256" key="5">
    <source>
        <dbReference type="PIRNR" id="PIRNR038800"/>
    </source>
</evidence>
<dbReference type="GO" id="GO:0005737">
    <property type="term" value="C:cytoplasm"/>
    <property type="evidence" value="ECO:0007669"/>
    <property type="project" value="UniProtKB-SubCell"/>
</dbReference>
<comment type="catalytic activity">
    <reaction evidence="4 5">
        <text>L-kynurenine + H2O = anthranilate + L-alanine + H(+)</text>
        <dbReference type="Rhea" id="RHEA:16813"/>
        <dbReference type="ChEBI" id="CHEBI:15377"/>
        <dbReference type="ChEBI" id="CHEBI:15378"/>
        <dbReference type="ChEBI" id="CHEBI:16567"/>
        <dbReference type="ChEBI" id="CHEBI:57959"/>
        <dbReference type="ChEBI" id="CHEBI:57972"/>
        <dbReference type="EC" id="3.7.1.3"/>
    </reaction>
</comment>
<feature type="modified residue" description="N6-(pyridoxal phosphate)lysine" evidence="4">
    <location>
        <position position="265"/>
    </location>
</feature>
<comment type="catalytic activity">
    <reaction evidence="5">
        <text>3-hydroxy-L-kynurenine + H2O = 3-hydroxyanthranilate + L-alanine + H(+)</text>
        <dbReference type="Rhea" id="RHEA:25143"/>
        <dbReference type="ChEBI" id="CHEBI:15377"/>
        <dbReference type="ChEBI" id="CHEBI:15378"/>
        <dbReference type="ChEBI" id="CHEBI:36559"/>
        <dbReference type="ChEBI" id="CHEBI:57972"/>
        <dbReference type="ChEBI" id="CHEBI:58125"/>
        <dbReference type="EC" id="3.7.1.3"/>
    </reaction>
</comment>
<dbReference type="PANTHER" id="PTHR14084">
    <property type="entry name" value="KYNURENINASE"/>
    <property type="match status" value="1"/>
</dbReference>
<comment type="function">
    <text evidence="4 5">Catalyzes the cleavage of L-kynurenine (L-Kyn) and L-3-hydroxykynurenine (L-3OHKyn) into anthranilic acid (AA) and 3-hydroxyanthranilic acid (3-OHAA), respectively.</text>
</comment>
<protein>
    <recommendedName>
        <fullName evidence="4 5">Kynureninase</fullName>
        <ecNumber evidence="4 5">3.7.1.3</ecNumber>
    </recommendedName>
    <alternativeName>
        <fullName evidence="4">L-kynurenine hydrolase</fullName>
    </alternativeName>
</protein>
<name>U6JP19_ECHGR</name>
<comment type="pathway">
    <text evidence="4 5">Amino-acid degradation; L-kynurenine degradation; L-alanine and anthranilate from L-kynurenine: step 1/1.</text>
</comment>
<dbReference type="InterPro" id="IPR010111">
    <property type="entry name" value="Kynureninase"/>
</dbReference>
<feature type="binding site" evidence="4">
    <location>
        <begin position="154"/>
        <end position="157"/>
    </location>
    <ligand>
        <name>pyridoxal 5'-phosphate</name>
        <dbReference type="ChEBI" id="CHEBI:597326"/>
    </ligand>
</feature>
<dbReference type="NCBIfam" id="TIGR01814">
    <property type="entry name" value="kynureninase"/>
    <property type="match status" value="1"/>
</dbReference>
<proteinExistence type="inferred from homology"/>
<dbReference type="InterPro" id="IPR015422">
    <property type="entry name" value="PyrdxlP-dep_Trfase_small"/>
</dbReference>
<keyword evidence="1 4" id="KW-0662">Pyridine nucleotide biosynthesis</keyword>
<dbReference type="Proteomes" id="UP000492820">
    <property type="component" value="Unassembled WGS sequence"/>
</dbReference>
<dbReference type="EC" id="3.7.1.3" evidence="4 5"/>
<dbReference type="GO" id="GO:0043420">
    <property type="term" value="P:anthranilate metabolic process"/>
    <property type="evidence" value="ECO:0007669"/>
    <property type="project" value="UniProtKB-UniRule"/>
</dbReference>
<dbReference type="InterPro" id="IPR015421">
    <property type="entry name" value="PyrdxlP-dep_Trfase_major"/>
</dbReference>
<keyword evidence="6" id="KW-0808">Transferase</keyword>
<dbReference type="STRING" id="6210.U6JP19"/>
<evidence type="ECO:0000313" key="10">
    <source>
        <dbReference type="WBParaSite" id="EgrG_000735700"/>
    </source>
</evidence>
<comment type="pathway">
    <text evidence="4 5">Cofactor biosynthesis; NAD(+) biosynthesis; quinolinate from L-kynurenine: step 2/3.</text>
</comment>
<dbReference type="GO" id="GO:0034354">
    <property type="term" value="P:'de novo' NAD+ biosynthetic process from L-tryptophan"/>
    <property type="evidence" value="ECO:0007669"/>
    <property type="project" value="UniProtKB-UniRule"/>
</dbReference>